<dbReference type="EMBL" id="GDRN01064423">
    <property type="protein sequence ID" value="JAI64840.1"/>
    <property type="molecule type" value="Transcribed_RNA"/>
</dbReference>
<keyword evidence="4" id="KW-0206">Cytoskeleton</keyword>
<dbReference type="PANTHER" id="PTHR10829:SF29">
    <property type="entry name" value="COACTOSIN-LIKE PROTEIN"/>
    <property type="match status" value="1"/>
</dbReference>
<evidence type="ECO:0000256" key="4">
    <source>
        <dbReference type="ARBA" id="ARBA00023212"/>
    </source>
</evidence>
<feature type="domain" description="ADF-H" evidence="9">
    <location>
        <begin position="18"/>
        <end position="146"/>
    </location>
</feature>
<evidence type="ECO:0000256" key="5">
    <source>
        <dbReference type="ARBA" id="ARBA00038052"/>
    </source>
</evidence>
<protein>
    <recommendedName>
        <fullName evidence="8">Coactosin-like protein</fullName>
    </recommendedName>
</protein>
<keyword evidence="2" id="KW-0963">Cytoplasm</keyword>
<dbReference type="SUPFAM" id="SSF55753">
    <property type="entry name" value="Actin depolymerizing proteins"/>
    <property type="match status" value="1"/>
</dbReference>
<dbReference type="AlphaFoldDB" id="A0A0N7ZCM2"/>
<accession>A0A0N7ZCM2</accession>
<evidence type="ECO:0000256" key="3">
    <source>
        <dbReference type="ARBA" id="ARBA00023203"/>
    </source>
</evidence>
<dbReference type="InterPro" id="IPR002108">
    <property type="entry name" value="ADF-H"/>
</dbReference>
<dbReference type="GO" id="GO:0030427">
    <property type="term" value="C:site of polarized growth"/>
    <property type="evidence" value="ECO:0007669"/>
    <property type="project" value="TreeGrafter"/>
</dbReference>
<dbReference type="GO" id="GO:0030864">
    <property type="term" value="C:cortical actin cytoskeleton"/>
    <property type="evidence" value="ECO:0007669"/>
    <property type="project" value="TreeGrafter"/>
</dbReference>
<dbReference type="GO" id="GO:0051015">
    <property type="term" value="F:actin filament binding"/>
    <property type="evidence" value="ECO:0007669"/>
    <property type="project" value="TreeGrafter"/>
</dbReference>
<dbReference type="FunFam" id="3.40.20.10:FF:000018">
    <property type="entry name" value="Coactosin-like 1"/>
    <property type="match status" value="1"/>
</dbReference>
<dbReference type="Gene3D" id="3.40.20.10">
    <property type="entry name" value="Severin"/>
    <property type="match status" value="1"/>
</dbReference>
<comment type="function">
    <text evidence="6">Binds to F-actin in a calcium-independent manner. Has no direct effect on actin depolymerization. Acts as a chaperone for ALOX5 (5LO), influencing both its stability and activity in leukotrienes synthesis.</text>
</comment>
<dbReference type="PANTHER" id="PTHR10829">
    <property type="entry name" value="CORTACTIN AND DREBRIN"/>
    <property type="match status" value="1"/>
</dbReference>
<evidence type="ECO:0000256" key="1">
    <source>
        <dbReference type="ARBA" id="ARBA00004245"/>
    </source>
</evidence>
<comment type="subunit">
    <text evidence="7">Interacts with 5-lipoxygenase (ALOX5/5LO) in a calcium-independent manner. Binds to F-actin with a stoichiometry of 1:2.</text>
</comment>
<evidence type="ECO:0000256" key="6">
    <source>
        <dbReference type="ARBA" id="ARBA00058385"/>
    </source>
</evidence>
<evidence type="ECO:0000256" key="7">
    <source>
        <dbReference type="ARBA" id="ARBA00062335"/>
    </source>
</evidence>
<dbReference type="GO" id="GO:0005884">
    <property type="term" value="C:actin filament"/>
    <property type="evidence" value="ECO:0007669"/>
    <property type="project" value="TreeGrafter"/>
</dbReference>
<reference evidence="10" key="1">
    <citation type="submission" date="2015-09" db="EMBL/GenBank/DDBJ databases">
        <title>Scylla olivacea transcriptome.</title>
        <authorList>
            <person name="Ikhwanuddin M."/>
        </authorList>
    </citation>
    <scope>NUCLEOTIDE SEQUENCE</scope>
</reference>
<organism evidence="10">
    <name type="scientific">Scylla olivacea</name>
    <name type="common">Orange mud crab</name>
    <name type="synonym">Cancer olivacea</name>
    <dbReference type="NCBI Taxonomy" id="85551"/>
    <lineage>
        <taxon>Eukaryota</taxon>
        <taxon>Metazoa</taxon>
        <taxon>Ecdysozoa</taxon>
        <taxon>Arthropoda</taxon>
        <taxon>Crustacea</taxon>
        <taxon>Multicrustacea</taxon>
        <taxon>Malacostraca</taxon>
        <taxon>Eumalacostraca</taxon>
        <taxon>Eucarida</taxon>
        <taxon>Decapoda</taxon>
        <taxon>Pleocyemata</taxon>
        <taxon>Brachyura</taxon>
        <taxon>Eubrachyura</taxon>
        <taxon>Portunoidea</taxon>
        <taxon>Portunidae</taxon>
        <taxon>Portuninae</taxon>
        <taxon>Scylla</taxon>
    </lineage>
</organism>
<name>A0A0N7ZCM2_SCYOL</name>
<proteinExistence type="inferred from homology"/>
<comment type="similarity">
    <text evidence="5">Belongs to the actin-binding proteins ADF family. Coactosin subfamily.</text>
</comment>
<comment type="subcellular location">
    <subcellularLocation>
        <location evidence="1">Cytoplasm</location>
        <location evidence="1">Cytoskeleton</location>
    </subcellularLocation>
</comment>
<evidence type="ECO:0000256" key="8">
    <source>
        <dbReference type="ARBA" id="ARBA00068121"/>
    </source>
</evidence>
<dbReference type="Pfam" id="PF00241">
    <property type="entry name" value="Cofilin_ADF"/>
    <property type="match status" value="1"/>
</dbReference>
<dbReference type="PROSITE" id="PS51263">
    <property type="entry name" value="ADF_H"/>
    <property type="match status" value="1"/>
</dbReference>
<sequence length="159" mass="17873">MTADVQVQEEVVRRVMSMTQIDRDGLRDAYSEVRDDKSEVNWAVFKYEGSQVMVAAKGESFDDFKAQFGEDERAFAYIRLQTGDEMSKRSKFLLVTWVGLGVSPIKKAKMSTDKALVKEILANFAVELTLESLSELDVEAFRQELIKAGGANYGTGIRE</sequence>
<evidence type="ECO:0000259" key="9">
    <source>
        <dbReference type="PROSITE" id="PS51263"/>
    </source>
</evidence>
<dbReference type="GO" id="GO:0030833">
    <property type="term" value="P:regulation of actin filament polymerization"/>
    <property type="evidence" value="ECO:0007669"/>
    <property type="project" value="TreeGrafter"/>
</dbReference>
<evidence type="ECO:0000256" key="2">
    <source>
        <dbReference type="ARBA" id="ARBA00022490"/>
    </source>
</evidence>
<dbReference type="CDD" id="cd11282">
    <property type="entry name" value="ADF_coactosin_like"/>
    <property type="match status" value="1"/>
</dbReference>
<keyword evidence="3" id="KW-0009">Actin-binding</keyword>
<evidence type="ECO:0000313" key="10">
    <source>
        <dbReference type="EMBL" id="JAI64840.1"/>
    </source>
</evidence>
<dbReference type="SMART" id="SM00102">
    <property type="entry name" value="ADF"/>
    <property type="match status" value="1"/>
</dbReference>
<dbReference type="InterPro" id="IPR029006">
    <property type="entry name" value="ADF-H/Gelsolin-like_dom_sf"/>
</dbReference>